<evidence type="ECO:0000313" key="2">
    <source>
        <dbReference type="EMBL" id="VUZ53211.1"/>
    </source>
</evidence>
<gene>
    <name evidence="2" type="ORF">WMSIL1_LOCUS11587</name>
</gene>
<feature type="compositionally biased region" description="Basic residues" evidence="1">
    <location>
        <begin position="361"/>
        <end position="374"/>
    </location>
</feature>
<proteinExistence type="predicted"/>
<feature type="compositionally biased region" description="Polar residues" evidence="1">
    <location>
        <begin position="94"/>
        <end position="103"/>
    </location>
</feature>
<feature type="compositionally biased region" description="Polar residues" evidence="1">
    <location>
        <begin position="786"/>
        <end position="802"/>
    </location>
</feature>
<dbReference type="Proteomes" id="UP000321570">
    <property type="component" value="Unassembled WGS sequence"/>
</dbReference>
<sequence>MRNHDGCDICKILYRSELVAVQHMLGVKHHKRYECVQKEAGKPISHFCPVCGVGNIPDLNLWVVHTRSALHKKNYDQYMQIFYAQRKVLKQSKAANASKNLQPKSDKKVSTRSVLHREPALRSDQVHPVKRRRFHEYDPLRDKSQLPQETSQFPPRALFENEPKSHDNEDHSLDQPRQSVSADDVRDIPVITCSRPSNRNRDVIETRGGTSRHHPDPRYFPQPSSFDTGHPPLLYDNRTSPIRRLPPSLFYSSGEPFYTLERRGGDRFGPPANRNLDEATPMYLKKPLFDSRLQGQQNDRYHYVRPSTPDTRSVFDYRHMRHYSEEPILPSETARSRRPEGYCRSTPHHHVDQASHYSSGPRRRGSGTRSHHSSRPSTSHGNRSPDSHRHQIGVTHSHSHRHTSHDNRERSSRSNRSCVRRSISQDSSRRKSQHCNAPESPSQKGVTLEESKPTQRSNNEEGRDTDELPCEAEVIQLEYEPEILDEVEATGSTMDPNPENSTIETSEVVEQEPEPQQEVQNGNSEMETEEAEESFPSKKRRKKSQEQRRSKKEKESQSVDTSQLEQDKEDGEQNQSTSVLFSPSDRHLAFMTTVQKTHEVSKLSDEIEELNEHQAKLTYYIRQLKFIRSQNKEEKRQLRRRRSVLLAEMNQSDSQAETGSSDEFDDSTPPHIESEGVTSNQIPVAACRETPAINPEPMGEVETAKILGADESKQITMDNSGRLIITIEDEEDEVVEHYQCVPPSKRARAESTAESQIESAEQQLISTEMPKRKRRRGAKTQKGVFKQTSTDILTQETPATPQSSKRKRSSKKATEASENVPPADQTEKDPAIHTPVNNTILLQTFGEAPIGVSKQKPEEPAVDAVSDPPVGGSSRVNQKRLRFVRGLLSHPKCKDYTFEELDRLISDYSKDKLLQAQKFKKNQV</sequence>
<feature type="compositionally biased region" description="Polar residues" evidence="1">
    <location>
        <begin position="490"/>
        <end position="505"/>
    </location>
</feature>
<evidence type="ECO:0000313" key="3">
    <source>
        <dbReference type="Proteomes" id="UP000321570"/>
    </source>
</evidence>
<name>A0A564Z122_HYMDI</name>
<feature type="region of interest" description="Disordered" evidence="1">
    <location>
        <begin position="489"/>
        <end position="586"/>
    </location>
</feature>
<evidence type="ECO:0000256" key="1">
    <source>
        <dbReference type="SAM" id="MobiDB-lite"/>
    </source>
</evidence>
<feature type="compositionally biased region" description="Low complexity" evidence="1">
    <location>
        <begin position="414"/>
        <end position="424"/>
    </location>
</feature>
<feature type="region of interest" description="Disordered" evidence="1">
    <location>
        <begin position="740"/>
        <end position="875"/>
    </location>
</feature>
<dbReference type="EMBL" id="CABIJS010000555">
    <property type="protein sequence ID" value="VUZ53211.1"/>
    <property type="molecule type" value="Genomic_DNA"/>
</dbReference>
<keyword evidence="3" id="KW-1185">Reference proteome</keyword>
<feature type="compositionally biased region" description="Basic and acidic residues" evidence="1">
    <location>
        <begin position="313"/>
        <end position="325"/>
    </location>
</feature>
<feature type="compositionally biased region" description="Basic and acidic residues" evidence="1">
    <location>
        <begin position="544"/>
        <end position="557"/>
    </location>
</feature>
<protein>
    <submittedName>
        <fullName evidence="2">Uncharacterized protein</fullName>
    </submittedName>
</protein>
<feature type="region of interest" description="Disordered" evidence="1">
    <location>
        <begin position="295"/>
        <end position="470"/>
    </location>
</feature>
<accession>A0A564Z122</accession>
<feature type="compositionally biased region" description="Basic and acidic residues" evidence="1">
    <location>
        <begin position="447"/>
        <end position="466"/>
    </location>
</feature>
<feature type="compositionally biased region" description="Polar residues" evidence="1">
    <location>
        <begin position="649"/>
        <end position="659"/>
    </location>
</feature>
<feature type="compositionally biased region" description="Basic and acidic residues" evidence="1">
    <location>
        <begin position="159"/>
        <end position="174"/>
    </location>
</feature>
<feature type="region of interest" description="Disordered" evidence="1">
    <location>
        <begin position="647"/>
        <end position="676"/>
    </location>
</feature>
<organism evidence="2 3">
    <name type="scientific">Hymenolepis diminuta</name>
    <name type="common">Rat tapeworm</name>
    <dbReference type="NCBI Taxonomy" id="6216"/>
    <lineage>
        <taxon>Eukaryota</taxon>
        <taxon>Metazoa</taxon>
        <taxon>Spiralia</taxon>
        <taxon>Lophotrochozoa</taxon>
        <taxon>Platyhelminthes</taxon>
        <taxon>Cestoda</taxon>
        <taxon>Eucestoda</taxon>
        <taxon>Cyclophyllidea</taxon>
        <taxon>Hymenolepididae</taxon>
        <taxon>Hymenolepis</taxon>
    </lineage>
</organism>
<dbReference type="AlphaFoldDB" id="A0A564Z122"/>
<feature type="compositionally biased region" description="Basic and acidic residues" evidence="1">
    <location>
        <begin position="104"/>
        <end position="127"/>
    </location>
</feature>
<feature type="compositionally biased region" description="Basic and acidic residues" evidence="1">
    <location>
        <begin position="135"/>
        <end position="144"/>
    </location>
</feature>
<feature type="compositionally biased region" description="Polar residues" evidence="1">
    <location>
        <begin position="752"/>
        <end position="766"/>
    </location>
</feature>
<feature type="region of interest" description="Disordered" evidence="1">
    <location>
        <begin position="94"/>
        <end position="231"/>
    </location>
</feature>
<reference evidence="2 3" key="1">
    <citation type="submission" date="2019-07" db="EMBL/GenBank/DDBJ databases">
        <authorList>
            <person name="Jastrzebski P J."/>
            <person name="Paukszto L."/>
            <person name="Jastrzebski P J."/>
        </authorList>
    </citation>
    <scope>NUCLEOTIDE SEQUENCE [LARGE SCALE GENOMIC DNA]</scope>
    <source>
        <strain evidence="2 3">WMS-il1</strain>
    </source>
</reference>